<feature type="domain" description="Ty3 transposon capsid-like protein" evidence="4">
    <location>
        <begin position="422"/>
        <end position="548"/>
    </location>
</feature>
<sequence>MVLTIDPLFPVPEVTSLHINCGGNQTTIGGITYDEDIYPAGPAVYKQIGNNWALSNTGLFMDNDTLPEGQLPPYTTKNETRLDMTNAELYKNARVSPMSLSYYGFCLANGVYTVKLHFAEIMFTDDNTYSDLGRRVFDVYIQGKRVLKDFNIANEAQGVGKEVIKEFPAHVSDNDLEIRFYWAGKGTTYIPYKSVNGPLISAISVTYDGFSYSAGGTITKEDSTGGMSAGVIVVIAVALVIVVILITVSLLRWRVFINGCCHLGQTQTSDVILVEMNIYQWKDRFHFQKPINWSPFGSERSVMEGKLSALEGRMEGRLNVIEGQMKAIKITMDGLKAETTAMRQELQELTRILGGRTRNLEGNSEGSQMSVNENRRGRREGVGEEREVERNERQPSWKKRVNLPIFEGLEPLNWINRAEKFFEIQGVTEQEKLSLAYISMEGRAGYWFRFWKVTAKNLSWEGLKEAMIRRFEGRDRGTIFERLAAIKQAGTVDEYVQDFEVLVGQTKGIPEEQLLGYFFAGLQEDIRSQIRPYDPQELMAAMRIARDLELAHRGARTGGWNVAKNPGNATAKVGITTGSDNRGRGTRNLPYAEYLKWEEESRCFRCGGPFSSGHHCPERSLRVLILGEDEEGETEEEEAAMDQRQMELSAMEGD</sequence>
<feature type="compositionally biased region" description="Polar residues" evidence="1">
    <location>
        <begin position="360"/>
        <end position="370"/>
    </location>
</feature>
<accession>A0AAQ3N0Q1</accession>
<evidence type="ECO:0000256" key="1">
    <source>
        <dbReference type="SAM" id="MobiDB-lite"/>
    </source>
</evidence>
<organism evidence="5 6">
    <name type="scientific">Vigna mungo</name>
    <name type="common">Black gram</name>
    <name type="synonym">Phaseolus mungo</name>
    <dbReference type="NCBI Taxonomy" id="3915"/>
    <lineage>
        <taxon>Eukaryota</taxon>
        <taxon>Viridiplantae</taxon>
        <taxon>Streptophyta</taxon>
        <taxon>Embryophyta</taxon>
        <taxon>Tracheophyta</taxon>
        <taxon>Spermatophyta</taxon>
        <taxon>Magnoliopsida</taxon>
        <taxon>eudicotyledons</taxon>
        <taxon>Gunneridae</taxon>
        <taxon>Pentapetalae</taxon>
        <taxon>rosids</taxon>
        <taxon>fabids</taxon>
        <taxon>Fabales</taxon>
        <taxon>Fabaceae</taxon>
        <taxon>Papilionoideae</taxon>
        <taxon>50 kb inversion clade</taxon>
        <taxon>NPAAA clade</taxon>
        <taxon>indigoferoid/millettioid clade</taxon>
        <taxon>Phaseoleae</taxon>
        <taxon>Vigna</taxon>
    </lineage>
</organism>
<feature type="compositionally biased region" description="Acidic residues" evidence="1">
    <location>
        <begin position="628"/>
        <end position="640"/>
    </location>
</feature>
<dbReference type="InterPro" id="IPR021720">
    <property type="entry name" value="Malectin_dom"/>
</dbReference>
<dbReference type="Pfam" id="PF11721">
    <property type="entry name" value="Malectin"/>
    <property type="match status" value="1"/>
</dbReference>
<dbReference type="Pfam" id="PF19259">
    <property type="entry name" value="Ty3_capsid"/>
    <property type="match status" value="1"/>
</dbReference>
<keyword evidence="2" id="KW-0472">Membrane</keyword>
<dbReference type="InterPro" id="IPR045358">
    <property type="entry name" value="Ty3_capsid"/>
</dbReference>
<evidence type="ECO:0000313" key="5">
    <source>
        <dbReference type="EMBL" id="WVZ01013.1"/>
    </source>
</evidence>
<evidence type="ECO:0000259" key="4">
    <source>
        <dbReference type="Pfam" id="PF19259"/>
    </source>
</evidence>
<gene>
    <name evidence="5" type="ORF">V8G54_027082</name>
</gene>
<dbReference type="PANTHER" id="PTHR34081">
    <property type="entry name" value="MALECTIN DOMAIN-CONTAINING PROTEIN"/>
    <property type="match status" value="1"/>
</dbReference>
<dbReference type="PANTHER" id="PTHR34081:SF1">
    <property type="entry name" value="MALECTIN, LEUCINE-RICH REPEAT DOMAIN, L DOMAIN-LIKE PROTEIN-RELATED"/>
    <property type="match status" value="1"/>
</dbReference>
<keyword evidence="2" id="KW-1133">Transmembrane helix</keyword>
<proteinExistence type="predicted"/>
<keyword evidence="6" id="KW-1185">Reference proteome</keyword>
<dbReference type="Gene3D" id="2.60.120.430">
    <property type="entry name" value="Galactose-binding lectin"/>
    <property type="match status" value="1"/>
</dbReference>
<evidence type="ECO:0000256" key="2">
    <source>
        <dbReference type="SAM" id="Phobius"/>
    </source>
</evidence>
<evidence type="ECO:0008006" key="7">
    <source>
        <dbReference type="Google" id="ProtNLM"/>
    </source>
</evidence>
<dbReference type="FunFam" id="2.60.120.430:FF:000004">
    <property type="entry name" value="Putative leucine-rich repeat receptor-like serine/threonine-protein kinase"/>
    <property type="match status" value="1"/>
</dbReference>
<name>A0AAQ3N0Q1_VIGMU</name>
<feature type="region of interest" description="Disordered" evidence="1">
    <location>
        <begin position="357"/>
        <end position="394"/>
    </location>
</feature>
<dbReference type="EMBL" id="CP144693">
    <property type="protein sequence ID" value="WVZ01013.1"/>
    <property type="molecule type" value="Genomic_DNA"/>
</dbReference>
<feature type="domain" description="Malectin" evidence="3">
    <location>
        <begin position="16"/>
        <end position="203"/>
    </location>
</feature>
<dbReference type="Proteomes" id="UP001374535">
    <property type="component" value="Chromosome 8"/>
</dbReference>
<feature type="transmembrane region" description="Helical" evidence="2">
    <location>
        <begin position="229"/>
        <end position="253"/>
    </location>
</feature>
<dbReference type="AlphaFoldDB" id="A0AAQ3N0Q1"/>
<reference evidence="5 6" key="1">
    <citation type="journal article" date="2023" name="Life. Sci Alliance">
        <title>Evolutionary insights into 3D genome organization and epigenetic landscape of Vigna mungo.</title>
        <authorList>
            <person name="Junaid A."/>
            <person name="Singh B."/>
            <person name="Bhatia S."/>
        </authorList>
    </citation>
    <scope>NUCLEOTIDE SEQUENCE [LARGE SCALE GENOMIC DNA]</scope>
    <source>
        <strain evidence="5">Urdbean</strain>
    </source>
</reference>
<feature type="compositionally biased region" description="Basic and acidic residues" evidence="1">
    <location>
        <begin position="373"/>
        <end position="394"/>
    </location>
</feature>
<keyword evidence="2" id="KW-0812">Transmembrane</keyword>
<protein>
    <recommendedName>
        <fullName evidence="7">Malectin domain-containing protein</fullName>
    </recommendedName>
</protein>
<evidence type="ECO:0000313" key="6">
    <source>
        <dbReference type="Proteomes" id="UP001374535"/>
    </source>
</evidence>
<evidence type="ECO:0000259" key="3">
    <source>
        <dbReference type="Pfam" id="PF11721"/>
    </source>
</evidence>
<feature type="region of interest" description="Disordered" evidence="1">
    <location>
        <begin position="628"/>
        <end position="654"/>
    </location>
</feature>